<evidence type="ECO:0000256" key="2">
    <source>
        <dbReference type="SAM" id="Coils"/>
    </source>
</evidence>
<accession>A0A0V0R863</accession>
<reference evidence="4 5" key="1">
    <citation type="journal article" date="2015" name="Sci. Rep.">
        <title>Genome of the facultative scuticociliatosis pathogen Pseudocohnilembus persalinus provides insight into its virulence through horizontal gene transfer.</title>
        <authorList>
            <person name="Xiong J."/>
            <person name="Wang G."/>
            <person name="Cheng J."/>
            <person name="Tian M."/>
            <person name="Pan X."/>
            <person name="Warren A."/>
            <person name="Jiang C."/>
            <person name="Yuan D."/>
            <person name="Miao W."/>
        </authorList>
    </citation>
    <scope>NUCLEOTIDE SEQUENCE [LARGE SCALE GENOMIC DNA]</scope>
    <source>
        <strain evidence="4">36N120E</strain>
    </source>
</reference>
<dbReference type="InterPro" id="IPR019734">
    <property type="entry name" value="TPR_rpt"/>
</dbReference>
<name>A0A0V0R863_PSEPJ</name>
<keyword evidence="5" id="KW-1185">Reference proteome</keyword>
<comment type="caution">
    <text evidence="4">The sequence shown here is derived from an EMBL/GenBank/DDBJ whole genome shotgun (WGS) entry which is preliminary data.</text>
</comment>
<dbReference type="PROSITE" id="PS50005">
    <property type="entry name" value="TPR"/>
    <property type="match status" value="1"/>
</dbReference>
<keyword evidence="1" id="KW-0802">TPR repeat</keyword>
<evidence type="ECO:0000256" key="3">
    <source>
        <dbReference type="SAM" id="MobiDB-lite"/>
    </source>
</evidence>
<evidence type="ECO:0000313" key="4">
    <source>
        <dbReference type="EMBL" id="KRX10678.1"/>
    </source>
</evidence>
<feature type="repeat" description="TPR" evidence="1">
    <location>
        <begin position="665"/>
        <end position="698"/>
    </location>
</feature>
<feature type="compositionally biased region" description="Low complexity" evidence="3">
    <location>
        <begin position="380"/>
        <end position="411"/>
    </location>
</feature>
<dbReference type="Proteomes" id="UP000054937">
    <property type="component" value="Unassembled WGS sequence"/>
</dbReference>
<evidence type="ECO:0000313" key="5">
    <source>
        <dbReference type="Proteomes" id="UP000054937"/>
    </source>
</evidence>
<protein>
    <submittedName>
        <fullName evidence="4">Uncharacterized protein</fullName>
    </submittedName>
</protein>
<dbReference type="AlphaFoldDB" id="A0A0V0R863"/>
<feature type="region of interest" description="Disordered" evidence="3">
    <location>
        <begin position="374"/>
        <end position="415"/>
    </location>
</feature>
<feature type="coiled-coil region" evidence="2">
    <location>
        <begin position="678"/>
        <end position="715"/>
    </location>
</feature>
<gene>
    <name evidence="4" type="ORF">PPERSA_08673</name>
</gene>
<evidence type="ECO:0000256" key="1">
    <source>
        <dbReference type="PROSITE-ProRule" id="PRU00339"/>
    </source>
</evidence>
<sequence>MSDPESWKLFKDYNLHTPSDIKEDINNFVREQQFNSKHFYQLQIYRAMLNFDYDSKTLISFRKNQKIITNLKSIEEKMKQQELSRSYIMGILYNALGFLLQHQINHIFNQDQNIDLNKFEDKFVSYIDLKKSVEQAQLVKLAEDYQIELEYFLKTAIAIFQKSIGVNNIYQFSTHKLLINSLLKFEKFTECFKLCTLYMIELEKNPHLIQEDDFQQSAKLYISIYHQKRMQKNKNKLFQQKVQNPNVQQFKQIQQQRDSIFDHAQNDEDHVQQIQQLMHISLGLEDENEELQAKINHKKSFLIEYQKVPINKVREDDLKQSLNQNKTPKFAQKPNHQLKFNNELIQTRKNSLELVIDILKPILNKEENQFQINLTPSPKQNNQENYQQQIESDNNNNNNINNNNNNNNNNNQFLFPSKKNVNLQSEDSVSVSGVSENSSFLQQENSDYQSINSFSQNDISYQNSQEQDQIDDNTSLSDLGLHKQKMRNLYKSKSMSSISDDQEIKKYTQIFANKFDNILFNSAEENPKIIQQQQDNQTIKKSPNTYYIETQIKVYQEEINRPEIQIEEIEEMKQEYKQFVQQVSQSPTFYLYKQPILYLQTLIDQKYIMHLEDEKALLQSNYSNKQKSQLLPPLHEKAKSSQNIENSYYTSSSSKSLFGRQTQISRISQKIGRTFYENKNYQKAQQHYQSALQEAKEEKDKIQQIRIQYQQQQNLEMQRIQQIMKYQVQRKKVESSFY</sequence>
<dbReference type="EMBL" id="LDAU01000024">
    <property type="protein sequence ID" value="KRX10678.1"/>
    <property type="molecule type" value="Genomic_DNA"/>
</dbReference>
<dbReference type="InParanoid" id="A0A0V0R863"/>
<proteinExistence type="predicted"/>
<keyword evidence="2" id="KW-0175">Coiled coil</keyword>
<organism evidence="4 5">
    <name type="scientific">Pseudocohnilembus persalinus</name>
    <name type="common">Ciliate</name>
    <dbReference type="NCBI Taxonomy" id="266149"/>
    <lineage>
        <taxon>Eukaryota</taxon>
        <taxon>Sar</taxon>
        <taxon>Alveolata</taxon>
        <taxon>Ciliophora</taxon>
        <taxon>Intramacronucleata</taxon>
        <taxon>Oligohymenophorea</taxon>
        <taxon>Scuticociliatia</taxon>
        <taxon>Philasterida</taxon>
        <taxon>Pseudocohnilembidae</taxon>
        <taxon>Pseudocohnilembus</taxon>
    </lineage>
</organism>